<protein>
    <submittedName>
        <fullName evidence="1">Uncharacterized protein</fullName>
    </submittedName>
</protein>
<reference evidence="1 2" key="1">
    <citation type="journal article" date="2013" name="Genome Biol. Evol.">
        <title>Life in an arsenic-containing gold mine: genome and physiology of the autotrophic arsenite-oxidizing bacterium rhizobium sp. NT-26.</title>
        <authorList>
            <person name="Andres J."/>
            <person name="Arsene-Ploetze F."/>
            <person name="Barbe V."/>
            <person name="Brochier-Armanet C."/>
            <person name="Cleiss-Arnold J."/>
            <person name="Coppee J.Y."/>
            <person name="Dillies M.A."/>
            <person name="Geist"/>
            <person name="L"/>
            <person name="Joublin A."/>
            <person name="Koechler S."/>
            <person name="Lassalle F."/>
            <person name="Marchal M."/>
            <person name="Medigue C."/>
            <person name="Muller D."/>
            <person name="Nesme X."/>
            <person name="Plewniak F."/>
            <person name="Proux C."/>
            <person name="Ramirez-Bahena M.H."/>
            <person name="Schenowitz C."/>
            <person name="Sismeiro O."/>
            <person name="Vallenet D."/>
            <person name="Santini J.M."/>
            <person name="Bertin P.N."/>
        </authorList>
    </citation>
    <scope>NUCLEOTIDE SEQUENCE [LARGE SCALE GENOMIC DNA]</scope>
    <source>
        <strain evidence="1 2">NT-26</strain>
    </source>
</reference>
<dbReference type="EMBL" id="FO082820">
    <property type="protein sequence ID" value="CCF20990.1"/>
    <property type="molecule type" value="Genomic_DNA"/>
</dbReference>
<proteinExistence type="predicted"/>
<accession>L0NIR4</accession>
<dbReference type="KEGG" id="rht:NT26_3267"/>
<evidence type="ECO:0000313" key="2">
    <source>
        <dbReference type="Proteomes" id="UP000010792"/>
    </source>
</evidence>
<organism evidence="1 2">
    <name type="scientific">Pseudorhizobium banfieldiae</name>
    <dbReference type="NCBI Taxonomy" id="1125847"/>
    <lineage>
        <taxon>Bacteria</taxon>
        <taxon>Pseudomonadati</taxon>
        <taxon>Pseudomonadota</taxon>
        <taxon>Alphaproteobacteria</taxon>
        <taxon>Hyphomicrobiales</taxon>
        <taxon>Rhizobiaceae</taxon>
        <taxon>Rhizobium/Agrobacterium group</taxon>
        <taxon>Pseudorhizobium</taxon>
    </lineage>
</organism>
<gene>
    <name evidence="1" type="ORF">NT26_3267</name>
</gene>
<name>L0NIR4_9HYPH</name>
<sequence>MKILRKRFVVPDETLLSCLGHGFGVFEPFMRACGATDDALERGTNLVCVAFDDVTCLAFGEYFLAGCSVLGKTLTGHRDHEARRPNHYRKLHSTSSRRSSFSCSGALRSDALYTRRKVDLRLSEST</sequence>
<dbReference type="AlphaFoldDB" id="L0NIR4"/>
<dbReference type="Proteomes" id="UP000010792">
    <property type="component" value="Chromosome"/>
</dbReference>
<evidence type="ECO:0000313" key="1">
    <source>
        <dbReference type="EMBL" id="CCF20990.1"/>
    </source>
</evidence>
<keyword evidence="2" id="KW-1185">Reference proteome</keyword>